<evidence type="ECO:0000313" key="1">
    <source>
        <dbReference type="EMBL" id="QVL30740.1"/>
    </source>
</evidence>
<protein>
    <submittedName>
        <fullName evidence="1">Uncharacterized protein</fullName>
    </submittedName>
</protein>
<name>A0A8E6B5F0_9BACT</name>
<sequence>MNRDSVLAWLSSMTDKQFVDFFYEAASNRDTSEIDGERGHFVLANTSKVPGEERDTVFLAMPNPINDSDGWSKDCPICQTGQCTECGSLVRSIAKHAICPVCEAKVYCT</sequence>
<keyword evidence="2" id="KW-1185">Reference proteome</keyword>
<evidence type="ECO:0000313" key="2">
    <source>
        <dbReference type="Proteomes" id="UP000676194"/>
    </source>
</evidence>
<accession>A0A8E6B5F0</accession>
<proteinExistence type="predicted"/>
<dbReference type="AlphaFoldDB" id="A0A8E6B5F0"/>
<dbReference type="EMBL" id="CP074694">
    <property type="protein sequence ID" value="QVL30740.1"/>
    <property type="molecule type" value="Genomic_DNA"/>
</dbReference>
<reference evidence="1" key="1">
    <citation type="submission" date="2021-05" db="EMBL/GenBank/DDBJ databases">
        <title>Complete genome sequence of the cellulolytic planctomycete Telmatocola sphagniphila SP2T and characterization of the first cellulase from planctomycetes.</title>
        <authorList>
            <person name="Rakitin A.L."/>
            <person name="Beletsky A.V."/>
            <person name="Naumoff D.G."/>
            <person name="Kulichevskaya I.S."/>
            <person name="Mardanov A.V."/>
            <person name="Ravin N.V."/>
            <person name="Dedysh S.N."/>
        </authorList>
    </citation>
    <scope>NUCLEOTIDE SEQUENCE</scope>
    <source>
        <strain evidence="1">SP2T</strain>
    </source>
</reference>
<dbReference type="RefSeq" id="WP_213494623.1">
    <property type="nucleotide sequence ID" value="NZ_CP074694.1"/>
</dbReference>
<organism evidence="1 2">
    <name type="scientific">Telmatocola sphagniphila</name>
    <dbReference type="NCBI Taxonomy" id="1123043"/>
    <lineage>
        <taxon>Bacteria</taxon>
        <taxon>Pseudomonadati</taxon>
        <taxon>Planctomycetota</taxon>
        <taxon>Planctomycetia</taxon>
        <taxon>Gemmatales</taxon>
        <taxon>Gemmataceae</taxon>
    </lineage>
</organism>
<dbReference type="Proteomes" id="UP000676194">
    <property type="component" value="Chromosome"/>
</dbReference>
<dbReference type="KEGG" id="tsph:KIH39_18020"/>
<gene>
    <name evidence="1" type="ORF">KIH39_18020</name>
</gene>